<dbReference type="Proteomes" id="UP000178880">
    <property type="component" value="Unassembled WGS sequence"/>
</dbReference>
<proteinExistence type="predicted"/>
<dbReference type="EMBL" id="MHLA01000005">
    <property type="protein sequence ID" value="OGZ00243.1"/>
    <property type="molecule type" value="Genomic_DNA"/>
</dbReference>
<evidence type="ECO:0000313" key="2">
    <source>
        <dbReference type="EMBL" id="OGZ00243.1"/>
    </source>
</evidence>
<feature type="transmembrane region" description="Helical" evidence="1">
    <location>
        <begin position="12"/>
        <end position="30"/>
    </location>
</feature>
<comment type="caution">
    <text evidence="2">The sequence shown here is derived from an EMBL/GenBank/DDBJ whole genome shotgun (WGS) entry which is preliminary data.</text>
</comment>
<accession>A0A1G2CFR7</accession>
<dbReference type="STRING" id="1798650.A2945_04410"/>
<evidence type="ECO:0000313" key="3">
    <source>
        <dbReference type="Proteomes" id="UP000178880"/>
    </source>
</evidence>
<dbReference type="AlphaFoldDB" id="A0A1G2CFR7"/>
<keyword evidence="1" id="KW-1133">Transmembrane helix</keyword>
<feature type="transmembrane region" description="Helical" evidence="1">
    <location>
        <begin position="50"/>
        <end position="69"/>
    </location>
</feature>
<sequence length="95" mass="11108">MTPHEKKFRKQVFWGIAAFVFVLVGLALWKLGFGEPMSRRNATLPPIIRIAFYAIFFGWMLIIHPLCHIKYTRDRINRFLGTDDEEEDKTSPPAQ</sequence>
<organism evidence="2 3">
    <name type="scientific">Candidatus Liptonbacteria bacterium RIFCSPLOWO2_01_FULL_52_25</name>
    <dbReference type="NCBI Taxonomy" id="1798650"/>
    <lineage>
        <taxon>Bacteria</taxon>
        <taxon>Candidatus Liptoniibacteriota</taxon>
    </lineage>
</organism>
<keyword evidence="1" id="KW-0812">Transmembrane</keyword>
<gene>
    <name evidence="2" type="ORF">A2945_04410</name>
</gene>
<protein>
    <submittedName>
        <fullName evidence="2">Uncharacterized protein</fullName>
    </submittedName>
</protein>
<reference evidence="2 3" key="1">
    <citation type="journal article" date="2016" name="Nat. Commun.">
        <title>Thousands of microbial genomes shed light on interconnected biogeochemical processes in an aquifer system.</title>
        <authorList>
            <person name="Anantharaman K."/>
            <person name="Brown C.T."/>
            <person name="Hug L.A."/>
            <person name="Sharon I."/>
            <person name="Castelle C.J."/>
            <person name="Probst A.J."/>
            <person name="Thomas B.C."/>
            <person name="Singh A."/>
            <person name="Wilkins M.J."/>
            <person name="Karaoz U."/>
            <person name="Brodie E.L."/>
            <person name="Williams K.H."/>
            <person name="Hubbard S.S."/>
            <person name="Banfield J.F."/>
        </authorList>
    </citation>
    <scope>NUCLEOTIDE SEQUENCE [LARGE SCALE GENOMIC DNA]</scope>
</reference>
<keyword evidence="1" id="KW-0472">Membrane</keyword>
<evidence type="ECO:0000256" key="1">
    <source>
        <dbReference type="SAM" id="Phobius"/>
    </source>
</evidence>
<name>A0A1G2CFR7_9BACT</name>